<dbReference type="AlphaFoldDB" id="A0ABD0Y7X1"/>
<name>A0ABD0Y7X1_9HEMI</name>
<evidence type="ECO:0000313" key="1">
    <source>
        <dbReference type="EMBL" id="KAL1110158.1"/>
    </source>
</evidence>
<comment type="caution">
    <text evidence="1">The sequence shown here is derived from an EMBL/GenBank/DDBJ whole genome shotgun (WGS) entry which is preliminary data.</text>
</comment>
<dbReference type="EMBL" id="JBFDAA010000023">
    <property type="protein sequence ID" value="KAL1110158.1"/>
    <property type="molecule type" value="Genomic_DNA"/>
</dbReference>
<sequence length="301" mass="33142">MNSIVSADNQIGPNGQLKIPVGGEVGTSINSKGPIYCSVGSMRSGRILSHCHLAPTVTPCEKKNHECGVHSLDPTKIEEYNNRTKPTVHYVAETTVTYSGLACGRDKAPRTTDMASFSLDIGWEVPEGPSRIQKLRVPGLEDPKIRHRPANAINARGGPTREPGGHWAFRGPFHKWSDSAYDRKLVATSGCCAGRYPQRPKKCNRALIKGSEAAKATFTEPHRIRLLNYINQLPHHGQGTRISKAERSKHVHLDIVGPLPPSQVKPYCLAMIDRGTTKSITRAFYEHWISPFGVPLRITTC</sequence>
<organism evidence="1 2">
    <name type="scientific">Ranatra chinensis</name>
    <dbReference type="NCBI Taxonomy" id="642074"/>
    <lineage>
        <taxon>Eukaryota</taxon>
        <taxon>Metazoa</taxon>
        <taxon>Ecdysozoa</taxon>
        <taxon>Arthropoda</taxon>
        <taxon>Hexapoda</taxon>
        <taxon>Insecta</taxon>
        <taxon>Pterygota</taxon>
        <taxon>Neoptera</taxon>
        <taxon>Paraneoptera</taxon>
        <taxon>Hemiptera</taxon>
        <taxon>Heteroptera</taxon>
        <taxon>Panheteroptera</taxon>
        <taxon>Nepomorpha</taxon>
        <taxon>Nepidae</taxon>
        <taxon>Ranatrinae</taxon>
        <taxon>Ranatra</taxon>
    </lineage>
</organism>
<reference evidence="1 2" key="1">
    <citation type="submission" date="2024-07" db="EMBL/GenBank/DDBJ databases">
        <title>Chromosome-level genome assembly of the water stick insect Ranatra chinensis (Heteroptera: Nepidae).</title>
        <authorList>
            <person name="Liu X."/>
        </authorList>
    </citation>
    <scope>NUCLEOTIDE SEQUENCE [LARGE SCALE GENOMIC DNA]</scope>
    <source>
        <strain evidence="1">Cailab_2021Rc</strain>
        <tissue evidence="1">Muscle</tissue>
    </source>
</reference>
<accession>A0ABD0Y7X1</accession>
<evidence type="ECO:0000313" key="2">
    <source>
        <dbReference type="Proteomes" id="UP001558652"/>
    </source>
</evidence>
<dbReference type="Proteomes" id="UP001558652">
    <property type="component" value="Unassembled WGS sequence"/>
</dbReference>
<proteinExistence type="predicted"/>
<protein>
    <submittedName>
        <fullName evidence="1">Uncharacterized protein</fullName>
    </submittedName>
</protein>
<gene>
    <name evidence="1" type="ORF">AAG570_008235</name>
</gene>
<keyword evidence="2" id="KW-1185">Reference proteome</keyword>